<dbReference type="GO" id="GO:0016491">
    <property type="term" value="F:oxidoreductase activity"/>
    <property type="evidence" value="ECO:0007669"/>
    <property type="project" value="UniProtKB-KW"/>
</dbReference>
<dbReference type="InterPro" id="IPR000415">
    <property type="entry name" value="Nitroreductase-like"/>
</dbReference>
<gene>
    <name evidence="4" type="ORF">S01H1_06644</name>
</gene>
<comment type="similarity">
    <text evidence="1">Belongs to the nitroreductase family.</text>
</comment>
<evidence type="ECO:0000259" key="3">
    <source>
        <dbReference type="Pfam" id="PF14512"/>
    </source>
</evidence>
<dbReference type="InterPro" id="IPR029478">
    <property type="entry name" value="TM1586_NiRdase"/>
</dbReference>
<dbReference type="AlphaFoldDB" id="X0SNL9"/>
<reference evidence="4" key="1">
    <citation type="journal article" date="2014" name="Front. Microbiol.">
        <title>High frequency of phylogenetically diverse reductive dehalogenase-homologous genes in deep subseafloor sedimentary metagenomes.</title>
        <authorList>
            <person name="Kawai M."/>
            <person name="Futagami T."/>
            <person name="Toyoda A."/>
            <person name="Takaki Y."/>
            <person name="Nishi S."/>
            <person name="Hori S."/>
            <person name="Arai W."/>
            <person name="Tsubouchi T."/>
            <person name="Morono Y."/>
            <person name="Uchiyama I."/>
            <person name="Ito T."/>
            <person name="Fujiyama A."/>
            <person name="Inagaki F."/>
            <person name="Takami H."/>
        </authorList>
    </citation>
    <scope>NUCLEOTIDE SEQUENCE</scope>
    <source>
        <strain evidence="4">Expedition CK06-06</strain>
    </source>
</reference>
<feature type="non-terminal residue" evidence="4">
    <location>
        <position position="1"/>
    </location>
</feature>
<organism evidence="4">
    <name type="scientific">marine sediment metagenome</name>
    <dbReference type="NCBI Taxonomy" id="412755"/>
    <lineage>
        <taxon>unclassified sequences</taxon>
        <taxon>metagenomes</taxon>
        <taxon>ecological metagenomes</taxon>
    </lineage>
</organism>
<comment type="caution">
    <text evidence="4">The sequence shown here is derived from an EMBL/GenBank/DDBJ whole genome shotgun (WGS) entry which is preliminary data.</text>
</comment>
<protein>
    <recommendedName>
        <fullName evidence="3">Putative nitroreductase TM1586 domain-containing protein</fullName>
    </recommendedName>
</protein>
<dbReference type="CDD" id="cd02062">
    <property type="entry name" value="Nitro_FMN_reductase"/>
    <property type="match status" value="1"/>
</dbReference>
<dbReference type="SUPFAM" id="SSF55469">
    <property type="entry name" value="FMN-dependent nitroreductase-like"/>
    <property type="match status" value="1"/>
</dbReference>
<name>X0SNL9_9ZZZZ</name>
<dbReference type="Gene3D" id="3.40.109.10">
    <property type="entry name" value="NADH Oxidase"/>
    <property type="match status" value="1"/>
</dbReference>
<evidence type="ECO:0000256" key="2">
    <source>
        <dbReference type="ARBA" id="ARBA00023002"/>
    </source>
</evidence>
<dbReference type="PANTHER" id="PTHR43673:SF10">
    <property type="entry name" value="NADH DEHYDROGENASE_NAD(P)H NITROREDUCTASE XCC3605-RELATED"/>
    <property type="match status" value="1"/>
</dbReference>
<keyword evidence="2" id="KW-0560">Oxidoreductase</keyword>
<sequence length="300" mass="33918">DNKMATNNTSNEPVFSKPVEEVIQQRYSCRTYQREPLSGDLQSKLGTFAASSSRGPLGCQARFELVADSEQEPDRLRSLGTYGFIQGASAYLVGAMDRDDFSPEDYGYLLEKIVLYATDLGLGTCWLGGTFTKSSFASKINAKPNELVPAVSPVGYIAEKPRRIETWLKGRRGTKRRLSWPDLFFDGEFGNHLQRGDLDGYGEALEMVRLGPSASNRQPWRILKRGDQWHFYLQRTPGYRDNRLTRWTTVADLQRIDMGIAMSHFELTALETGLKGSWVVDEPRIQKPDAHTEYTVSWVS</sequence>
<feature type="domain" description="Putative nitroreductase TM1586" evidence="3">
    <location>
        <begin position="20"/>
        <end position="269"/>
    </location>
</feature>
<evidence type="ECO:0000313" key="4">
    <source>
        <dbReference type="EMBL" id="GAF82693.1"/>
    </source>
</evidence>
<proteinExistence type="inferred from homology"/>
<evidence type="ECO:0000256" key="1">
    <source>
        <dbReference type="ARBA" id="ARBA00007118"/>
    </source>
</evidence>
<accession>X0SNL9</accession>
<dbReference type="EMBL" id="BARS01003430">
    <property type="protein sequence ID" value="GAF82693.1"/>
    <property type="molecule type" value="Genomic_DNA"/>
</dbReference>
<dbReference type="Pfam" id="PF14512">
    <property type="entry name" value="TM1586_NiRdase"/>
    <property type="match status" value="1"/>
</dbReference>
<dbReference type="PANTHER" id="PTHR43673">
    <property type="entry name" value="NAD(P)H NITROREDUCTASE YDGI-RELATED"/>
    <property type="match status" value="1"/>
</dbReference>
<dbReference type="Gene3D" id="3.40.109.30">
    <property type="entry name" value="putative nitroreductase (tm1586), domain 2"/>
    <property type="match status" value="1"/>
</dbReference>